<feature type="region of interest" description="Disordered" evidence="1">
    <location>
        <begin position="111"/>
        <end position="145"/>
    </location>
</feature>
<keyword evidence="3" id="KW-1185">Reference proteome</keyword>
<dbReference type="EMBL" id="JBFSHR010000027">
    <property type="protein sequence ID" value="MEX6429857.1"/>
    <property type="molecule type" value="Genomic_DNA"/>
</dbReference>
<sequence>MYPKQEQVQSVVDRAPFWAVLERTAARVDAEHPVKLPEVVEMPSGSAAPDEGDTRVVASDSQRPREVYARIRGLLADVEGDSTGLSYEQPASGDMPAVDATVVDDMAPTVSGEVEREPSPMSVQDDSYPDTQQTSVVETNPGDQVPTIDPVVHASEDQVMEVESQDDAPPRFEFGTHAAVIPGTEEFMSSLARKNRAFEHTGEIDTDLDRAADKLGWNRSDDDIVVKRKIFKKRK</sequence>
<dbReference type="Proteomes" id="UP001560267">
    <property type="component" value="Unassembled WGS sequence"/>
</dbReference>
<feature type="region of interest" description="Disordered" evidence="1">
    <location>
        <begin position="41"/>
        <end position="61"/>
    </location>
</feature>
<gene>
    <name evidence="2" type="ORF">AB6A68_08405</name>
</gene>
<evidence type="ECO:0000256" key="1">
    <source>
        <dbReference type="SAM" id="MobiDB-lite"/>
    </source>
</evidence>
<organism evidence="2 3">
    <name type="scientific">Ferrimicrobium acidiphilum</name>
    <dbReference type="NCBI Taxonomy" id="121039"/>
    <lineage>
        <taxon>Bacteria</taxon>
        <taxon>Bacillati</taxon>
        <taxon>Actinomycetota</taxon>
        <taxon>Acidimicrobiia</taxon>
        <taxon>Acidimicrobiales</taxon>
        <taxon>Acidimicrobiaceae</taxon>
        <taxon>Ferrimicrobium</taxon>
    </lineage>
</organism>
<protein>
    <submittedName>
        <fullName evidence="2">Uncharacterized protein</fullName>
    </submittedName>
</protein>
<feature type="compositionally biased region" description="Polar residues" evidence="1">
    <location>
        <begin position="121"/>
        <end position="142"/>
    </location>
</feature>
<evidence type="ECO:0000313" key="3">
    <source>
        <dbReference type="Proteomes" id="UP001560267"/>
    </source>
</evidence>
<dbReference type="RefSeq" id="WP_298384840.1">
    <property type="nucleotide sequence ID" value="NZ_JBFSHR010000027.1"/>
</dbReference>
<evidence type="ECO:0000313" key="2">
    <source>
        <dbReference type="EMBL" id="MEX6429857.1"/>
    </source>
</evidence>
<comment type="caution">
    <text evidence="2">The sequence shown here is derived from an EMBL/GenBank/DDBJ whole genome shotgun (WGS) entry which is preliminary data.</text>
</comment>
<proteinExistence type="predicted"/>
<reference evidence="2 3" key="1">
    <citation type="submission" date="2024-07" db="EMBL/GenBank/DDBJ databases">
        <title>Draft Genome Sequence of Ferrimicrobium acidiphilum Strain YE2023, Isolated from a Pulp of Bioleach Reactor.</title>
        <authorList>
            <person name="Elkina Y.A."/>
            <person name="Bulaeva A.G."/>
            <person name="Beletsky A.V."/>
            <person name="Mardanov A.V."/>
        </authorList>
    </citation>
    <scope>NUCLEOTIDE SEQUENCE [LARGE SCALE GENOMIC DNA]</scope>
    <source>
        <strain evidence="2 3">YE2023</strain>
    </source>
</reference>
<accession>A0ABV3Y2S1</accession>
<name>A0ABV3Y2S1_9ACTN</name>